<proteinExistence type="predicted"/>
<dbReference type="AlphaFoldDB" id="A0A371RJE5"/>
<dbReference type="RefSeq" id="WP_116392210.1">
    <property type="nucleotide sequence ID" value="NZ_QUQO01000001.1"/>
</dbReference>
<dbReference type="InParanoid" id="A0A371RJE5"/>
<sequence length="122" mass="12951">MAARKAYALTALAALGLSACASSGTYDLRPAYLAAVPEATSTYLDCDGVSDVVCDCRRGGLEQEFPKPSLTDFDAGYKVLAAEIDNGATHDEAEVKAIHTVFAEVTKDIEDICSYHEKEAAN</sequence>
<dbReference type="Proteomes" id="UP000264589">
    <property type="component" value="Unassembled WGS sequence"/>
</dbReference>
<organism evidence="2 3">
    <name type="scientific">Parvularcula marina</name>
    <dbReference type="NCBI Taxonomy" id="2292771"/>
    <lineage>
        <taxon>Bacteria</taxon>
        <taxon>Pseudomonadati</taxon>
        <taxon>Pseudomonadota</taxon>
        <taxon>Alphaproteobacteria</taxon>
        <taxon>Parvularculales</taxon>
        <taxon>Parvularculaceae</taxon>
        <taxon>Parvularcula</taxon>
    </lineage>
</organism>
<protein>
    <recommendedName>
        <fullName evidence="4">Lipoprotein</fullName>
    </recommendedName>
</protein>
<dbReference type="PROSITE" id="PS51257">
    <property type="entry name" value="PROKAR_LIPOPROTEIN"/>
    <property type="match status" value="1"/>
</dbReference>
<evidence type="ECO:0000313" key="2">
    <source>
        <dbReference type="EMBL" id="RFB05577.1"/>
    </source>
</evidence>
<dbReference type="OrthoDB" id="9991129at2"/>
<accession>A0A371RJE5</accession>
<name>A0A371RJE5_9PROT</name>
<keyword evidence="3" id="KW-1185">Reference proteome</keyword>
<evidence type="ECO:0008006" key="4">
    <source>
        <dbReference type="Google" id="ProtNLM"/>
    </source>
</evidence>
<evidence type="ECO:0000313" key="3">
    <source>
        <dbReference type="Proteomes" id="UP000264589"/>
    </source>
</evidence>
<feature type="signal peptide" evidence="1">
    <location>
        <begin position="1"/>
        <end position="21"/>
    </location>
</feature>
<keyword evidence="1" id="KW-0732">Signal</keyword>
<comment type="caution">
    <text evidence="2">The sequence shown here is derived from an EMBL/GenBank/DDBJ whole genome shotgun (WGS) entry which is preliminary data.</text>
</comment>
<gene>
    <name evidence="2" type="ORF">DX908_10060</name>
</gene>
<dbReference type="EMBL" id="QUQO01000001">
    <property type="protein sequence ID" value="RFB05577.1"/>
    <property type="molecule type" value="Genomic_DNA"/>
</dbReference>
<reference evidence="2 3" key="1">
    <citation type="submission" date="2018-08" db="EMBL/GenBank/DDBJ databases">
        <title>Parvularcula sp. SM1705, isolated from surface water of the South Sea China.</title>
        <authorList>
            <person name="Sun L."/>
        </authorList>
    </citation>
    <scope>NUCLEOTIDE SEQUENCE [LARGE SCALE GENOMIC DNA]</scope>
    <source>
        <strain evidence="2 3">SM1705</strain>
    </source>
</reference>
<evidence type="ECO:0000256" key="1">
    <source>
        <dbReference type="SAM" id="SignalP"/>
    </source>
</evidence>
<feature type="chain" id="PRO_5016622833" description="Lipoprotein" evidence="1">
    <location>
        <begin position="22"/>
        <end position="122"/>
    </location>
</feature>